<sequence>MSCNLFISKSVYVNRDEVQYQDLIASALKCIDIDIDFCH</sequence>
<dbReference type="EMBL" id="VLKO01000002">
    <property type="protein sequence ID" value="TWI02192.1"/>
    <property type="molecule type" value="Genomic_DNA"/>
</dbReference>
<comment type="caution">
    <text evidence="1">The sequence shown here is derived from an EMBL/GenBank/DDBJ whole genome shotgun (WGS) entry which is preliminary data.</text>
</comment>
<protein>
    <submittedName>
        <fullName evidence="1">Uncharacterized protein</fullName>
    </submittedName>
</protein>
<gene>
    <name evidence="1" type="ORF">IQ05_00426</name>
</gene>
<keyword evidence="2" id="KW-1185">Reference proteome</keyword>
<proteinExistence type="predicted"/>
<dbReference type="Proteomes" id="UP000317519">
    <property type="component" value="Unassembled WGS sequence"/>
</dbReference>
<reference evidence="1 2" key="1">
    <citation type="journal article" date="2015" name="Stand. Genomic Sci.">
        <title>Genomic Encyclopedia of Bacterial and Archaeal Type Strains, Phase III: the genomes of soil and plant-associated and newly described type strains.</title>
        <authorList>
            <person name="Whitman W.B."/>
            <person name="Woyke T."/>
            <person name="Klenk H.P."/>
            <person name="Zhou Y."/>
            <person name="Lilburn T.G."/>
            <person name="Beck B.J."/>
            <person name="De Vos P."/>
            <person name="Vandamme P."/>
            <person name="Eisen J.A."/>
            <person name="Garrity G."/>
            <person name="Hugenholtz P."/>
            <person name="Kyrpides N.C."/>
        </authorList>
    </citation>
    <scope>NUCLEOTIDE SEQUENCE [LARGE SCALE GENOMIC DNA]</scope>
    <source>
        <strain evidence="1 2">CGMCC 1.6847</strain>
    </source>
</reference>
<evidence type="ECO:0000313" key="2">
    <source>
        <dbReference type="Proteomes" id="UP000317519"/>
    </source>
</evidence>
<accession>A0ABY3FLX0</accession>
<organism evidence="1 2">
    <name type="scientific">Flavobacterium tiangeerense</name>
    <dbReference type="NCBI Taxonomy" id="459471"/>
    <lineage>
        <taxon>Bacteria</taxon>
        <taxon>Pseudomonadati</taxon>
        <taxon>Bacteroidota</taxon>
        <taxon>Flavobacteriia</taxon>
        <taxon>Flavobacteriales</taxon>
        <taxon>Flavobacteriaceae</taxon>
        <taxon>Flavobacterium</taxon>
    </lineage>
</organism>
<name>A0ABY3FLX0_9FLAO</name>
<evidence type="ECO:0000313" key="1">
    <source>
        <dbReference type="EMBL" id="TWI02192.1"/>
    </source>
</evidence>